<feature type="compositionally biased region" description="Acidic residues" evidence="1">
    <location>
        <begin position="570"/>
        <end position="586"/>
    </location>
</feature>
<dbReference type="Proteomes" id="UP000034112">
    <property type="component" value="Unassembled WGS sequence"/>
</dbReference>
<dbReference type="Gene3D" id="1.25.40.10">
    <property type="entry name" value="Tetratricopeptide repeat domain"/>
    <property type="match status" value="1"/>
</dbReference>
<reference evidence="4" key="1">
    <citation type="journal article" date="2015" name="Genome Announc.">
        <title>Draft whole-genome sequence of the biocontrol agent Trichoderma harzianum T6776.</title>
        <authorList>
            <person name="Baroncelli R."/>
            <person name="Piaggeschi G."/>
            <person name="Fiorini L."/>
            <person name="Bertolini E."/>
            <person name="Zapparata A."/>
            <person name="Pe M.E."/>
            <person name="Sarrocco S."/>
            <person name="Vannacci G."/>
        </authorList>
    </citation>
    <scope>NUCLEOTIDE SEQUENCE [LARGE SCALE GENOMIC DNA]</scope>
    <source>
        <strain evidence="4">T6776</strain>
    </source>
</reference>
<dbReference type="EMBL" id="JOKZ01000086">
    <property type="protein sequence ID" value="KKP04139.1"/>
    <property type="molecule type" value="Genomic_DNA"/>
</dbReference>
<gene>
    <name evidence="3" type="ORF">THAR02_03731</name>
</gene>
<name>A0A0G0AGQ0_TRIHA</name>
<proteinExistence type="predicted"/>
<feature type="compositionally biased region" description="Acidic residues" evidence="1">
    <location>
        <begin position="166"/>
        <end position="175"/>
    </location>
</feature>
<dbReference type="AlphaFoldDB" id="A0A0G0AGQ0"/>
<dbReference type="InterPro" id="IPR013087">
    <property type="entry name" value="Znf_C2H2_type"/>
</dbReference>
<dbReference type="PANTHER" id="PTHR35391:SF7">
    <property type="entry name" value="C2H2-TYPE DOMAIN-CONTAINING PROTEIN"/>
    <property type="match status" value="1"/>
</dbReference>
<feature type="domain" description="C2H2-type" evidence="2">
    <location>
        <begin position="439"/>
        <end position="467"/>
    </location>
</feature>
<feature type="domain" description="C2H2-type" evidence="2">
    <location>
        <begin position="471"/>
        <end position="500"/>
    </location>
</feature>
<feature type="region of interest" description="Disordered" evidence="1">
    <location>
        <begin position="1196"/>
        <end position="1238"/>
    </location>
</feature>
<dbReference type="PANTHER" id="PTHR35391">
    <property type="entry name" value="C2H2-TYPE DOMAIN-CONTAINING PROTEIN-RELATED"/>
    <property type="match status" value="1"/>
</dbReference>
<feature type="compositionally biased region" description="Basic and acidic residues" evidence="1">
    <location>
        <begin position="145"/>
        <end position="158"/>
    </location>
</feature>
<accession>A0A0G0AGQ0</accession>
<feature type="domain" description="C2H2-type" evidence="2">
    <location>
        <begin position="525"/>
        <end position="548"/>
    </location>
</feature>
<feature type="region of interest" description="Disordered" evidence="1">
    <location>
        <begin position="108"/>
        <end position="181"/>
    </location>
</feature>
<dbReference type="OrthoDB" id="20872at2759"/>
<protein>
    <recommendedName>
        <fullName evidence="2">C2H2-type domain-containing protein</fullName>
    </recommendedName>
</protein>
<comment type="caution">
    <text evidence="3">The sequence shown here is derived from an EMBL/GenBank/DDBJ whole genome shotgun (WGS) entry which is preliminary data.</text>
</comment>
<feature type="region of interest" description="Disordered" evidence="1">
    <location>
        <begin position="612"/>
        <end position="664"/>
    </location>
</feature>
<evidence type="ECO:0000256" key="1">
    <source>
        <dbReference type="SAM" id="MobiDB-lite"/>
    </source>
</evidence>
<organism evidence="3 4">
    <name type="scientific">Trichoderma harzianum</name>
    <name type="common">Hypocrea lixii</name>
    <dbReference type="NCBI Taxonomy" id="5544"/>
    <lineage>
        <taxon>Eukaryota</taxon>
        <taxon>Fungi</taxon>
        <taxon>Dikarya</taxon>
        <taxon>Ascomycota</taxon>
        <taxon>Pezizomycotina</taxon>
        <taxon>Sordariomycetes</taxon>
        <taxon>Hypocreomycetidae</taxon>
        <taxon>Hypocreales</taxon>
        <taxon>Hypocreaceae</taxon>
        <taxon>Trichoderma</taxon>
    </lineage>
</organism>
<feature type="compositionally biased region" description="Acidic residues" evidence="1">
    <location>
        <begin position="133"/>
        <end position="144"/>
    </location>
</feature>
<evidence type="ECO:0000259" key="2">
    <source>
        <dbReference type="SMART" id="SM00355"/>
    </source>
</evidence>
<evidence type="ECO:0000313" key="4">
    <source>
        <dbReference type="Proteomes" id="UP000034112"/>
    </source>
</evidence>
<sequence>MDSFGASFFPNSVPAGPLGTNIRDIASHCRALLRECSKLPNLKEDEWAENRLAEFSLWAANSGVFGGDRASLDARLALQPEVIDVFISLLTVLSERLTQCQYYGNGDFPAVNDEYKPQTSSEEENEADKQDAELEVSESEDEPESSEHERLASPEDIPRAFSPWSDDSDLSTDSDQDSRDACSPAITNSFLDGPKVDVAQVIDHLARLSLAIRKAGSSSRTHKADRRFNADNQPAFRRHLNVVVLARGMEAGRSDYVINPNNLTAIQDRLIIANLRRRNRFLYAQRHARKLAAEAEPQNAPQEYDMPMMVEDHGEPEPAEKMTTEPEEQAYDPIETLDQVVVETALEPVVETQPPILSATSASGMTQAIDPGFIHNVTPSQVAKTEITTTSAKIAYPKPPAMPLGMRHFKCPCCCQALPEMYRQPSLWKKHLMTDIVPYTCIIDDCPTPDRLFVTRAEWDQHTRNDHQKCWQCLPCTTVGKAPLVFPSVEAFMEHLRVVHSSTINEEQYSTLIPESAIPVPAGISCCPLCNSNGPADSPVLLNHIAEHLHSFALRSLPWPGRESLHTNLDEQDDDDDDPDDLDDGDHDAYNYFLYNDYFDQGSEVASRQYNLTSGSNRDSDGLPSLHSSQASERPVTPSDKGSEVADDTSQTPDYDLIVEPGEPRPIIEASYDESRGTPIELVPSAKSLPEVVQGPIRMPGLYEPGVLINLASLLPLKGDGKWRRYAEDHLPEVVEGEWPQKCARRFPHDTDILEVIRLGELMLNCMQMNYKRKAEEEGPDSQPSNQFFPYSANRSPIQGFPAKVAELEDQGNLMEAILWQTDAVNHFRDELGFAHYYLIKNVDKLAEMHWDAWNKEEADAFLSKEVEIFIDNVGIRDFQDPVWTIDGAYDLAMVCVKYRLASLGNKLFNRLIDGFERESKQLKDGTQHTKAAQEKYSDFLKDQNLWEEIVVMERNWLARLNADPNLELDTTGALSRLAHALRQTHQIQEAEMIDKKIKAIRLFEQKRLPYQIEALRMLEQIRRAEIKAWGPWNHASLQTLTYLFRFYRYMGHVDDAIGAAQELIICSKKIWGERGFAFIGAVKELADCYSFSYQREKAAQATDLYNWLKVKDLDGDLVKETKPHLDLGPENLDKRAPRSYARPDMAAAGLAIAELADTSLDHGNSAPSGPAKGVPASEPRGMAARLPIAELVDTNLDHGNSTPSGPAKGVPTSERRGMAAGFSKALRLWRRDKPSGQ</sequence>
<evidence type="ECO:0000313" key="3">
    <source>
        <dbReference type="EMBL" id="KKP04139.1"/>
    </source>
</evidence>
<feature type="region of interest" description="Disordered" evidence="1">
    <location>
        <begin position="564"/>
        <end position="587"/>
    </location>
</feature>
<dbReference type="OMA" id="KEDEWAE"/>
<dbReference type="SMART" id="SM00355">
    <property type="entry name" value="ZnF_C2H2"/>
    <property type="match status" value="3"/>
</dbReference>
<dbReference type="InterPro" id="IPR011990">
    <property type="entry name" value="TPR-like_helical_dom_sf"/>
</dbReference>